<dbReference type="InterPro" id="IPR011990">
    <property type="entry name" value="TPR-like_helical_dom_sf"/>
</dbReference>
<dbReference type="GO" id="GO:0006397">
    <property type="term" value="P:mRNA processing"/>
    <property type="evidence" value="ECO:0007669"/>
    <property type="project" value="InterPro"/>
</dbReference>
<name>A0A7S4ERE6_9STRA</name>
<proteinExistence type="predicted"/>
<accession>A0A7S4ERE6</accession>
<feature type="region of interest" description="Disordered" evidence="2">
    <location>
        <begin position="220"/>
        <end position="240"/>
    </location>
</feature>
<protein>
    <submittedName>
        <fullName evidence="4">Uncharacterized protein</fullName>
    </submittedName>
</protein>
<dbReference type="SMART" id="SM00028">
    <property type="entry name" value="TPR"/>
    <property type="match status" value="9"/>
</dbReference>
<keyword evidence="1" id="KW-0802">TPR repeat</keyword>
<dbReference type="InterPro" id="IPR003107">
    <property type="entry name" value="HAT"/>
</dbReference>
<dbReference type="InterPro" id="IPR019734">
    <property type="entry name" value="TPR_rpt"/>
</dbReference>
<dbReference type="SMART" id="SM00386">
    <property type="entry name" value="HAT"/>
    <property type="match status" value="13"/>
</dbReference>
<feature type="compositionally biased region" description="Low complexity" evidence="2">
    <location>
        <begin position="445"/>
        <end position="459"/>
    </location>
</feature>
<feature type="region of interest" description="Disordered" evidence="2">
    <location>
        <begin position="92"/>
        <end position="171"/>
    </location>
</feature>
<feature type="region of interest" description="Disordered" evidence="2">
    <location>
        <begin position="364"/>
        <end position="387"/>
    </location>
</feature>
<keyword evidence="3" id="KW-0812">Transmembrane</keyword>
<dbReference type="InterPro" id="IPR044624">
    <property type="entry name" value="Mbb1-like"/>
</dbReference>
<dbReference type="AlphaFoldDB" id="A0A7S4ERE6"/>
<feature type="compositionally biased region" description="Low complexity" evidence="2">
    <location>
        <begin position="130"/>
        <end position="149"/>
    </location>
</feature>
<reference evidence="4" key="1">
    <citation type="submission" date="2021-01" db="EMBL/GenBank/DDBJ databases">
        <authorList>
            <person name="Corre E."/>
            <person name="Pelletier E."/>
            <person name="Niang G."/>
            <person name="Scheremetjew M."/>
            <person name="Finn R."/>
            <person name="Kale V."/>
            <person name="Holt S."/>
            <person name="Cochrane G."/>
            <person name="Meng A."/>
            <person name="Brown T."/>
            <person name="Cohen L."/>
        </authorList>
    </citation>
    <scope>NUCLEOTIDE SEQUENCE</scope>
    <source>
        <strain evidence="4">10249 10 AB</strain>
    </source>
</reference>
<gene>
    <name evidence="4" type="ORF">PAUS00366_LOCUS22603</name>
</gene>
<keyword evidence="3" id="KW-1133">Transmembrane helix</keyword>
<dbReference type="SUPFAM" id="SSF48452">
    <property type="entry name" value="TPR-like"/>
    <property type="match status" value="3"/>
</dbReference>
<evidence type="ECO:0000313" key="4">
    <source>
        <dbReference type="EMBL" id="CAE0729818.1"/>
    </source>
</evidence>
<feature type="compositionally biased region" description="Basic residues" evidence="2">
    <location>
        <begin position="499"/>
        <end position="509"/>
    </location>
</feature>
<sequence>MEHNNIERIRSTVKGPQEDGVMIGRRRRTRTRTNADRNLNINLSKRGFSLLFLLSVVRFVPLIDAFVSLRRASSRATLPFPTFSQQKRNNVCFSTSSPEQSSSTSGQSQKQNKTFVNNRNRSHNIHAPVTSTNNSTTTRTLLRPATTNTYKANNHNHNRRNTSQQHHDNRNSIRIMFQTAKNMERQGRWAEAQNLLEQILKKNPRDSHSHLALARLLARREGRQTQTSSSPQEEKSEAATLTRAQEAFSRGTKACPRNIFLLQAWAIYEQQTRGDLPRARELFEECLDIDSHNPYVCHAYGLMEKHLGRDAAAISLLKQVLEAPSAKVTAALVCTLGEIHISAGNLAEARDLYKHHIDIIENFSPDGSRSSTSTTTTAVSEKRRRRHLPTEKDRVEVYLAAAWLEERHFSELRVARNFLRKALAISPTSSLANVALARLEGRIQSGDSSSAPDGVPSSSRETNHKFRANNTEEANVKTAKRLATICDELHQRGMESKKLVQRKPTKQHRQQQDTTVTTNEDGRVFNALATLELKKHRFKEAREVLRKGMDLYPFDHNLFTAAGKVEERLGNYTQARDMYMESLRLEPSAPTLVAFALLELKYPQYPTTTSTETTIDKKHVLKVANFTLIRGLFEEALLLDPRNGPAYNAYGNAEARRGNLEEARSVFDRGTQANCFDAASIYHGYGMLEISSGNVGKARAILYEGLGKVRQLQDTISSDNPNRDRAAFLSHTLGMLELNSNKPADALTIFQEGLERCGNSSQLLLGAALSEMRLGKEDAARALFQRSVMADGKHAQAWQAWGIMETKAGHFNQASILFQKGIKKAPRHGSLWHGYALLEMRRDNISNARTLFTGGLQKAKNRHDALYQGWATLEMREGNYEKARKLISEALTRNKQNGRGWIIAAEVEEEDGNEGLADLLLRRGIECDPESGALYQKLGGRLLGKGKIDDARDVYEEGIESNPLYAPLYHSLAELEAMICNLDALAKLNKRTNELFNNNAMEPAPRMDEALESKLRNRPVSSFFVDRSKQQAAGQGLNQQPSFQRKSRGVLSKKIGSDDEGETNIVHVNDNKNKPSSNLSTIEDLNGEGLVGDIISNESMLNDTIATNEE</sequence>
<evidence type="ECO:0000256" key="3">
    <source>
        <dbReference type="SAM" id="Phobius"/>
    </source>
</evidence>
<feature type="compositionally biased region" description="Low complexity" evidence="2">
    <location>
        <begin position="368"/>
        <end position="379"/>
    </location>
</feature>
<feature type="compositionally biased region" description="Polar residues" evidence="2">
    <location>
        <begin position="1030"/>
        <end position="1044"/>
    </location>
</feature>
<feature type="compositionally biased region" description="Low complexity" evidence="2">
    <location>
        <begin position="94"/>
        <end position="111"/>
    </location>
</feature>
<dbReference type="Pfam" id="PF13432">
    <property type="entry name" value="TPR_16"/>
    <property type="match status" value="3"/>
</dbReference>
<dbReference type="PANTHER" id="PTHR44917:SF1">
    <property type="entry name" value="PROTEIN HIGH CHLOROPHYLL FLUORESCENT 107"/>
    <property type="match status" value="1"/>
</dbReference>
<evidence type="ECO:0000256" key="2">
    <source>
        <dbReference type="SAM" id="MobiDB-lite"/>
    </source>
</evidence>
<feature type="region of interest" description="Disordered" evidence="2">
    <location>
        <begin position="1030"/>
        <end position="1063"/>
    </location>
</feature>
<dbReference type="EMBL" id="HBIX01034609">
    <property type="protein sequence ID" value="CAE0729818.1"/>
    <property type="molecule type" value="Transcribed_RNA"/>
</dbReference>
<dbReference type="GO" id="GO:0003727">
    <property type="term" value="F:single-stranded RNA binding"/>
    <property type="evidence" value="ECO:0007669"/>
    <property type="project" value="TreeGrafter"/>
</dbReference>
<feature type="transmembrane region" description="Helical" evidence="3">
    <location>
        <begin position="47"/>
        <end position="69"/>
    </location>
</feature>
<dbReference type="Gene3D" id="1.25.40.10">
    <property type="entry name" value="Tetratricopeptide repeat domain"/>
    <property type="match status" value="5"/>
</dbReference>
<feature type="repeat" description="TPR" evidence="1">
    <location>
        <begin position="556"/>
        <end position="589"/>
    </location>
</feature>
<organism evidence="4">
    <name type="scientific">Pseudo-nitzschia australis</name>
    <dbReference type="NCBI Taxonomy" id="44445"/>
    <lineage>
        <taxon>Eukaryota</taxon>
        <taxon>Sar</taxon>
        <taxon>Stramenopiles</taxon>
        <taxon>Ochrophyta</taxon>
        <taxon>Bacillariophyta</taxon>
        <taxon>Bacillariophyceae</taxon>
        <taxon>Bacillariophycidae</taxon>
        <taxon>Bacillariales</taxon>
        <taxon>Bacillariaceae</taxon>
        <taxon>Pseudo-nitzschia</taxon>
    </lineage>
</organism>
<dbReference type="PANTHER" id="PTHR44917">
    <property type="entry name" value="PROTEIN HIGH CHLOROPHYLL FLUORESCENT 107"/>
    <property type="match status" value="1"/>
</dbReference>
<dbReference type="PROSITE" id="PS50005">
    <property type="entry name" value="TPR"/>
    <property type="match status" value="2"/>
</dbReference>
<dbReference type="GO" id="GO:0003729">
    <property type="term" value="F:mRNA binding"/>
    <property type="evidence" value="ECO:0007669"/>
    <property type="project" value="InterPro"/>
</dbReference>
<evidence type="ECO:0000256" key="1">
    <source>
        <dbReference type="PROSITE-ProRule" id="PRU00339"/>
    </source>
</evidence>
<feature type="region of interest" description="Disordered" evidence="2">
    <location>
        <begin position="496"/>
        <end position="517"/>
    </location>
</feature>
<feature type="region of interest" description="Disordered" evidence="2">
    <location>
        <begin position="444"/>
        <end position="469"/>
    </location>
</feature>
<feature type="repeat" description="TPR" evidence="1">
    <location>
        <begin position="795"/>
        <end position="828"/>
    </location>
</feature>
<dbReference type="GO" id="GO:0006417">
    <property type="term" value="P:regulation of translation"/>
    <property type="evidence" value="ECO:0007669"/>
    <property type="project" value="TreeGrafter"/>
</dbReference>
<keyword evidence="3" id="KW-0472">Membrane</keyword>